<evidence type="ECO:0000313" key="10">
    <source>
        <dbReference type="Proteomes" id="UP000189660"/>
    </source>
</evidence>
<keyword evidence="10" id="KW-1185">Reference proteome</keyword>
<protein>
    <submittedName>
        <fullName evidence="9">Glycosyl transferase family 2</fullName>
    </submittedName>
</protein>
<organism evidence="9 10">
    <name type="scientific">Bartonella apihabitans</name>
    <dbReference type="NCBI Taxonomy" id="2750929"/>
    <lineage>
        <taxon>Bacteria</taxon>
        <taxon>Pseudomonadati</taxon>
        <taxon>Pseudomonadota</taxon>
        <taxon>Alphaproteobacteria</taxon>
        <taxon>Hyphomicrobiales</taxon>
        <taxon>Bartonellaceae</taxon>
        <taxon>Bartonella</taxon>
    </lineage>
</organism>
<dbReference type="Proteomes" id="UP000189660">
    <property type="component" value="Chromosome"/>
</dbReference>
<evidence type="ECO:0000259" key="8">
    <source>
        <dbReference type="Pfam" id="PF00535"/>
    </source>
</evidence>
<dbReference type="CDD" id="cd04187">
    <property type="entry name" value="DPM1_like_bac"/>
    <property type="match status" value="1"/>
</dbReference>
<dbReference type="GO" id="GO:0016757">
    <property type="term" value="F:glycosyltransferase activity"/>
    <property type="evidence" value="ECO:0007669"/>
    <property type="project" value="UniProtKB-KW"/>
</dbReference>
<dbReference type="RefSeq" id="WP_225868350.1">
    <property type="nucleotide sequence ID" value="NZ_CP015820.1"/>
</dbReference>
<feature type="domain" description="Glycosyltransferase 2-like" evidence="8">
    <location>
        <begin position="5"/>
        <end position="137"/>
    </location>
</feature>
<evidence type="ECO:0000256" key="7">
    <source>
        <dbReference type="ARBA" id="ARBA00023136"/>
    </source>
</evidence>
<dbReference type="InterPro" id="IPR050256">
    <property type="entry name" value="Glycosyltransferase_2"/>
</dbReference>
<dbReference type="Gene3D" id="3.90.550.10">
    <property type="entry name" value="Spore Coat Polysaccharide Biosynthesis Protein SpsA, Chain A"/>
    <property type="match status" value="1"/>
</dbReference>
<sequence length="166" mass="18617">MTTVSVISPFYNEGRGLQLFVEKVAHVFAGLDYDLTIIMVDDGSKDNSWSSLKEIVPENFKLLGIRLAKNFGKEAAIAAGLSLADSDVVITIDCDLQHPPELMESMLKFWEEGAEIVLAVKQERQKESFSTGWQPSFFIKFSIGLLKMISMDLAILYFWTAKSSLR</sequence>
<dbReference type="EMBL" id="CP015820">
    <property type="protein sequence ID" value="AQT42604.1"/>
    <property type="molecule type" value="Genomic_DNA"/>
</dbReference>
<gene>
    <name evidence="9" type="ORF">BBC0178_011250</name>
</gene>
<evidence type="ECO:0000256" key="2">
    <source>
        <dbReference type="ARBA" id="ARBA00022676"/>
    </source>
</evidence>
<dbReference type="Pfam" id="PF00535">
    <property type="entry name" value="Glycos_transf_2"/>
    <property type="match status" value="1"/>
</dbReference>
<dbReference type="SUPFAM" id="SSF53448">
    <property type="entry name" value="Nucleotide-diphospho-sugar transferases"/>
    <property type="match status" value="1"/>
</dbReference>
<evidence type="ECO:0000256" key="3">
    <source>
        <dbReference type="ARBA" id="ARBA00022679"/>
    </source>
</evidence>
<accession>A0A1U9MBB5</accession>
<evidence type="ECO:0000256" key="6">
    <source>
        <dbReference type="ARBA" id="ARBA00022989"/>
    </source>
</evidence>
<reference evidence="9 10" key="1">
    <citation type="submission" date="2016-11" db="EMBL/GenBank/DDBJ databases">
        <title>Comparative genomics of Bartonella apis.</title>
        <authorList>
            <person name="Engel P."/>
        </authorList>
    </citation>
    <scope>NUCLEOTIDE SEQUENCE [LARGE SCALE GENOMIC DNA]</scope>
    <source>
        <strain evidence="9 10">BBC0178</strain>
    </source>
</reference>
<evidence type="ECO:0000256" key="5">
    <source>
        <dbReference type="ARBA" id="ARBA00022985"/>
    </source>
</evidence>
<keyword evidence="4" id="KW-0812">Transmembrane</keyword>
<keyword evidence="2" id="KW-0328">Glycosyltransferase</keyword>
<dbReference type="GO" id="GO:0005886">
    <property type="term" value="C:plasma membrane"/>
    <property type="evidence" value="ECO:0007669"/>
    <property type="project" value="TreeGrafter"/>
</dbReference>
<dbReference type="InterPro" id="IPR029044">
    <property type="entry name" value="Nucleotide-diphossugar_trans"/>
</dbReference>
<dbReference type="PANTHER" id="PTHR48090">
    <property type="entry name" value="UNDECAPRENYL-PHOSPHATE 4-DEOXY-4-FORMAMIDO-L-ARABINOSE TRANSFERASE-RELATED"/>
    <property type="match status" value="1"/>
</dbReference>
<dbReference type="PANTHER" id="PTHR48090:SF3">
    <property type="entry name" value="UNDECAPRENYL-PHOSPHATE 4-DEOXY-4-FORMAMIDO-L-ARABINOSE TRANSFERASE"/>
    <property type="match status" value="1"/>
</dbReference>
<dbReference type="InterPro" id="IPR001173">
    <property type="entry name" value="Glyco_trans_2-like"/>
</dbReference>
<keyword evidence="5" id="KW-0448">Lipopolysaccharide biosynthesis</keyword>
<dbReference type="GO" id="GO:0009103">
    <property type="term" value="P:lipopolysaccharide biosynthetic process"/>
    <property type="evidence" value="ECO:0007669"/>
    <property type="project" value="UniProtKB-KW"/>
</dbReference>
<evidence type="ECO:0000256" key="4">
    <source>
        <dbReference type="ARBA" id="ARBA00022692"/>
    </source>
</evidence>
<evidence type="ECO:0000256" key="1">
    <source>
        <dbReference type="ARBA" id="ARBA00022475"/>
    </source>
</evidence>
<keyword evidence="1" id="KW-1003">Cell membrane</keyword>
<dbReference type="AlphaFoldDB" id="A0A1U9MBB5"/>
<evidence type="ECO:0000313" key="9">
    <source>
        <dbReference type="EMBL" id="AQT42604.1"/>
    </source>
</evidence>
<name>A0A1U9MBB5_9HYPH</name>
<keyword evidence="7" id="KW-0472">Membrane</keyword>
<proteinExistence type="predicted"/>
<keyword evidence="3 9" id="KW-0808">Transferase</keyword>
<dbReference type="KEGG" id="bapa:BBC0178_011250"/>
<keyword evidence="6" id="KW-1133">Transmembrane helix</keyword>